<evidence type="ECO:0000256" key="1">
    <source>
        <dbReference type="ARBA" id="ARBA00005058"/>
    </source>
</evidence>
<evidence type="ECO:0000313" key="11">
    <source>
        <dbReference type="EMBL" id="GMF26084.1"/>
    </source>
</evidence>
<protein>
    <recommendedName>
        <fullName evidence="4">purine-nucleoside phosphorylase</fullName>
        <ecNumber evidence="4">2.4.2.1</ecNumber>
    </recommendedName>
    <alternativeName>
        <fullName evidence="8">Inosine phosphorylase</fullName>
    </alternativeName>
    <alternativeName>
        <fullName evidence="7">Inosine-guanosine phosphorylase</fullName>
    </alternativeName>
</protein>
<reference evidence="11" key="1">
    <citation type="submission" date="2023-04" db="EMBL/GenBank/DDBJ databases">
        <title>Phytophthora lilii NBRC 32176.</title>
        <authorList>
            <person name="Ichikawa N."/>
            <person name="Sato H."/>
            <person name="Tonouchi N."/>
        </authorList>
    </citation>
    <scope>NUCLEOTIDE SEQUENCE</scope>
    <source>
        <strain evidence="11">NBRC 32176</strain>
    </source>
</reference>
<sequence>MSPRANNTVSSVATLANKDSKATQHVRRISTGQMSDEAVPKERIDVINDFLQERVTIRPLIGVVCGSGLGGLSKCLSNQEVIKYEDIPQFPRSTVEGHAGELVFGDLEGFRVVCMRGRFHCYEGYAMRETALPIRVMYLLGIKYLLVTNAAGGLNPDFNVGDLMILNDHLNMPGLSGQHPLIGPNDSRFGARFTPLSNCYDKKLQDLAMSVAEKLGLAHKVRKGVYCFVSGPTYETPTECRFLRLVGGDAVGMSTVPEVIVAAHCGLKVIGLSLITNKALFPGEEREAASHDEVLETVQATQHDIETCALWETIRYTSTLHIRVPLTNQLPITGVLVARPSVFNGYQASASSTMMNDTKDPMPAQAAPGTSTAESQSVDSGNDAVPKERIDVINDFLQERVTIRPLIGVVCGSGLGGLSKCLSNQEVIKYEDIPQFPRSTVEGHAGELVFGDLDGIRVVCMRGRFHCYEGYSMQEVTLPIRAMYLLGIQYLLVTNAAGGLNPDFNVGDLMILNDHLNMPGLSGQHPLIGPNDTRFGGRFIPLTNCYDEKLQDLAYSVAEKLGLAHKVRRGVYCFVSGPTYETPTEARFLRLVGCDAVGMSTAPEAIVAAHCGLKTIGLSVITNKAIFPGEKGAAACHDEVIETIQATQHDIETFVRDLISAVGCQHDA</sequence>
<evidence type="ECO:0000259" key="10">
    <source>
        <dbReference type="Pfam" id="PF01048"/>
    </source>
</evidence>
<organism evidence="11 12">
    <name type="scientific">Phytophthora lilii</name>
    <dbReference type="NCBI Taxonomy" id="2077276"/>
    <lineage>
        <taxon>Eukaryota</taxon>
        <taxon>Sar</taxon>
        <taxon>Stramenopiles</taxon>
        <taxon>Oomycota</taxon>
        <taxon>Peronosporomycetes</taxon>
        <taxon>Peronosporales</taxon>
        <taxon>Peronosporaceae</taxon>
        <taxon>Phytophthora</taxon>
    </lineage>
</organism>
<evidence type="ECO:0000256" key="3">
    <source>
        <dbReference type="ARBA" id="ARBA00011233"/>
    </source>
</evidence>
<comment type="subunit">
    <text evidence="3">Homotrimer.</text>
</comment>
<feature type="compositionally biased region" description="Polar residues" evidence="9">
    <location>
        <begin position="368"/>
        <end position="380"/>
    </location>
</feature>
<dbReference type="InterPro" id="IPR011268">
    <property type="entry name" value="Purine_phosphorylase"/>
</dbReference>
<keyword evidence="5" id="KW-0328">Glycosyltransferase</keyword>
<evidence type="ECO:0000256" key="8">
    <source>
        <dbReference type="ARBA" id="ARBA00033072"/>
    </source>
</evidence>
<evidence type="ECO:0000256" key="2">
    <source>
        <dbReference type="ARBA" id="ARBA00006751"/>
    </source>
</evidence>
<dbReference type="EMBL" id="BSXW01000585">
    <property type="protein sequence ID" value="GMF26084.1"/>
    <property type="molecule type" value="Genomic_DNA"/>
</dbReference>
<dbReference type="NCBIfam" id="NF006054">
    <property type="entry name" value="PRK08202.1"/>
    <property type="match status" value="2"/>
</dbReference>
<dbReference type="AlphaFoldDB" id="A0A9W6U503"/>
<dbReference type="InterPro" id="IPR018099">
    <property type="entry name" value="Purine_phosphorylase-2_CS"/>
</dbReference>
<dbReference type="FunFam" id="3.40.50.1580:FF:000004">
    <property type="entry name" value="Purine nucleoside phosphorylase"/>
    <property type="match status" value="2"/>
</dbReference>
<dbReference type="EC" id="2.4.2.1" evidence="4"/>
<evidence type="ECO:0000256" key="5">
    <source>
        <dbReference type="ARBA" id="ARBA00022676"/>
    </source>
</evidence>
<comment type="pathway">
    <text evidence="1">Purine metabolism; purine nucleoside salvage.</text>
</comment>
<dbReference type="SUPFAM" id="SSF53167">
    <property type="entry name" value="Purine and uridine phosphorylases"/>
    <property type="match status" value="2"/>
</dbReference>
<proteinExistence type="inferred from homology"/>
<feature type="domain" description="Nucleoside phosphorylase" evidence="10">
    <location>
        <begin position="407"/>
        <end position="659"/>
    </location>
</feature>
<dbReference type="CDD" id="cd09009">
    <property type="entry name" value="PNP-EcPNPII_like"/>
    <property type="match status" value="2"/>
</dbReference>
<keyword evidence="6" id="KW-0808">Transferase</keyword>
<dbReference type="InterPro" id="IPR011270">
    <property type="entry name" value="Pur_Nuc_Pase_Ino/Guo-sp"/>
</dbReference>
<dbReference type="NCBIfam" id="TIGR01700">
    <property type="entry name" value="PNPH"/>
    <property type="match status" value="2"/>
</dbReference>
<evidence type="ECO:0000313" key="12">
    <source>
        <dbReference type="Proteomes" id="UP001165083"/>
    </source>
</evidence>
<evidence type="ECO:0000256" key="9">
    <source>
        <dbReference type="SAM" id="MobiDB-lite"/>
    </source>
</evidence>
<dbReference type="PANTHER" id="PTHR11904:SF9">
    <property type="entry name" value="PURINE NUCLEOSIDE PHOSPHORYLASE-RELATED"/>
    <property type="match status" value="1"/>
</dbReference>
<keyword evidence="12" id="KW-1185">Reference proteome</keyword>
<accession>A0A9W6U503</accession>
<evidence type="ECO:0000256" key="7">
    <source>
        <dbReference type="ARBA" id="ARBA00031036"/>
    </source>
</evidence>
<dbReference type="Proteomes" id="UP001165083">
    <property type="component" value="Unassembled WGS sequence"/>
</dbReference>
<feature type="region of interest" description="Disordered" evidence="9">
    <location>
        <begin position="352"/>
        <end position="384"/>
    </location>
</feature>
<dbReference type="InterPro" id="IPR000845">
    <property type="entry name" value="Nucleoside_phosphorylase_d"/>
</dbReference>
<feature type="compositionally biased region" description="Polar residues" evidence="9">
    <location>
        <begin position="1"/>
        <end position="14"/>
    </location>
</feature>
<dbReference type="InterPro" id="IPR035994">
    <property type="entry name" value="Nucleoside_phosphorylase_sf"/>
</dbReference>
<feature type="region of interest" description="Disordered" evidence="9">
    <location>
        <begin position="1"/>
        <end position="27"/>
    </location>
</feature>
<evidence type="ECO:0000256" key="6">
    <source>
        <dbReference type="ARBA" id="ARBA00022679"/>
    </source>
</evidence>
<comment type="similarity">
    <text evidence="2">Belongs to the PNP/MTAP phosphorylase family.</text>
</comment>
<dbReference type="GO" id="GO:0009116">
    <property type="term" value="P:nucleoside metabolic process"/>
    <property type="evidence" value="ECO:0007669"/>
    <property type="project" value="InterPro"/>
</dbReference>
<evidence type="ECO:0000256" key="4">
    <source>
        <dbReference type="ARBA" id="ARBA00011886"/>
    </source>
</evidence>
<dbReference type="GO" id="GO:0004731">
    <property type="term" value="F:purine-nucleoside phosphorylase activity"/>
    <property type="evidence" value="ECO:0007669"/>
    <property type="project" value="UniProtKB-EC"/>
</dbReference>
<name>A0A9W6U503_9STRA</name>
<dbReference type="Gene3D" id="3.40.50.1580">
    <property type="entry name" value="Nucleoside phosphorylase domain"/>
    <property type="match status" value="2"/>
</dbReference>
<dbReference type="PROSITE" id="PS01240">
    <property type="entry name" value="PNP_MTAP_2"/>
    <property type="match status" value="2"/>
</dbReference>
<dbReference type="OrthoDB" id="10261782at2759"/>
<dbReference type="Pfam" id="PF01048">
    <property type="entry name" value="PNP_UDP_1"/>
    <property type="match status" value="2"/>
</dbReference>
<gene>
    <name evidence="11" type="ORF">Plil01_001082700</name>
</gene>
<dbReference type="PANTHER" id="PTHR11904">
    <property type="entry name" value="METHYLTHIOADENOSINE/PURINE NUCLEOSIDE PHOSPHORYLASE"/>
    <property type="match status" value="1"/>
</dbReference>
<dbReference type="GO" id="GO:0005737">
    <property type="term" value="C:cytoplasm"/>
    <property type="evidence" value="ECO:0007669"/>
    <property type="project" value="TreeGrafter"/>
</dbReference>
<comment type="caution">
    <text evidence="11">The sequence shown here is derived from an EMBL/GenBank/DDBJ whole genome shotgun (WGS) entry which is preliminary data.</text>
</comment>
<feature type="domain" description="Nucleoside phosphorylase" evidence="10">
    <location>
        <begin position="61"/>
        <end position="300"/>
    </location>
</feature>
<dbReference type="NCBIfam" id="TIGR01697">
    <property type="entry name" value="PNPH-PUNA-XAPA"/>
    <property type="match status" value="2"/>
</dbReference>